<reference evidence="1 2" key="1">
    <citation type="journal article" date="2023" name="Microb. Genom.">
        <title>Mesoterricola silvestris gen. nov., sp. nov., Mesoterricola sediminis sp. nov., Geothrix oryzae sp. nov., Geothrix edaphica sp. nov., Geothrix rubra sp. nov., and Geothrix limicola sp. nov., six novel members of Acidobacteriota isolated from soils.</title>
        <authorList>
            <person name="Weisberg A.J."/>
            <person name="Pearce E."/>
            <person name="Kramer C.G."/>
            <person name="Chang J.H."/>
            <person name="Clarke C.R."/>
        </authorList>
    </citation>
    <scope>NUCLEOTIDE SEQUENCE [LARGE SCALE GENOMIC DNA]</scope>
    <source>
        <strain evidence="1 2">NE20-4-1</strain>
    </source>
</reference>
<dbReference type="InterPro" id="IPR015422">
    <property type="entry name" value="PyrdxlP-dep_Trfase_small"/>
</dbReference>
<proteinExistence type="predicted"/>
<evidence type="ECO:0000313" key="2">
    <source>
        <dbReference type="Proteomes" id="UP001282474"/>
    </source>
</evidence>
<sequence>MRPEVALLGAADANIVFCRLPQQVIDGLLADGYVFYHDRWGPGVVRLVTSFATTEQDVDHLVQAVGRHAS</sequence>
<evidence type="ECO:0008006" key="3">
    <source>
        <dbReference type="Google" id="ProtNLM"/>
    </source>
</evidence>
<dbReference type="Proteomes" id="UP001282474">
    <property type="component" value="Unassembled WGS sequence"/>
</dbReference>
<organism evidence="1 2">
    <name type="scientific">Streptomyces caniscabiei</name>
    <dbReference type="NCBI Taxonomy" id="2746961"/>
    <lineage>
        <taxon>Bacteria</taxon>
        <taxon>Bacillati</taxon>
        <taxon>Actinomycetota</taxon>
        <taxon>Actinomycetes</taxon>
        <taxon>Kitasatosporales</taxon>
        <taxon>Streptomycetaceae</taxon>
        <taxon>Streptomyces</taxon>
    </lineage>
</organism>
<keyword evidence="2" id="KW-1185">Reference proteome</keyword>
<dbReference type="SUPFAM" id="SSF53383">
    <property type="entry name" value="PLP-dependent transferases"/>
    <property type="match status" value="1"/>
</dbReference>
<dbReference type="RefSeq" id="WP_045558333.1">
    <property type="nucleotide sequence ID" value="NZ_JABXWF010000025.1"/>
</dbReference>
<dbReference type="InterPro" id="IPR015424">
    <property type="entry name" value="PyrdxlP-dep_Trfase"/>
</dbReference>
<evidence type="ECO:0000313" key="1">
    <source>
        <dbReference type="EMBL" id="MDX3041793.1"/>
    </source>
</evidence>
<comment type="caution">
    <text evidence="1">The sequence shown here is derived from an EMBL/GenBank/DDBJ whole genome shotgun (WGS) entry which is preliminary data.</text>
</comment>
<dbReference type="Gene3D" id="3.90.1150.10">
    <property type="entry name" value="Aspartate Aminotransferase, domain 1"/>
    <property type="match status" value="1"/>
</dbReference>
<dbReference type="EMBL" id="JARAWJ010000030">
    <property type="protein sequence ID" value="MDX3041793.1"/>
    <property type="molecule type" value="Genomic_DNA"/>
</dbReference>
<gene>
    <name evidence="1" type="ORF">PV383_32105</name>
</gene>
<protein>
    <recommendedName>
        <fullName evidence="3">Threonine aldolase</fullName>
    </recommendedName>
</protein>
<name>A0ABU4MWC8_9ACTN</name>
<accession>A0ABU4MWC8</accession>